<accession>A0ACC3SB72</accession>
<comment type="caution">
    <text evidence="1">The sequence shown here is derived from an EMBL/GenBank/DDBJ whole genome shotgun (WGS) entry which is preliminary data.</text>
</comment>
<reference evidence="1" key="1">
    <citation type="submission" date="2024-02" db="EMBL/GenBank/DDBJ databases">
        <title>Metagenome Assembled Genome of Zalaria obscura JY119.</title>
        <authorList>
            <person name="Vighnesh L."/>
            <person name="Jagadeeshwari U."/>
            <person name="Venkata Ramana C."/>
            <person name="Sasikala C."/>
        </authorList>
    </citation>
    <scope>NUCLEOTIDE SEQUENCE</scope>
    <source>
        <strain evidence="1">JY119</strain>
    </source>
</reference>
<dbReference type="EMBL" id="JAMKPW020000022">
    <property type="protein sequence ID" value="KAK8206634.1"/>
    <property type="molecule type" value="Genomic_DNA"/>
</dbReference>
<proteinExistence type="predicted"/>
<sequence>MPGNGHRPQHPYASASVPSFDSTQLFAPGDRKPSVDNRPRTADLLSIPIPSYRIGTPQFNERGSAYLRSSMQAAPSTTDGKVSSAFSETDFVFPAPPRQSGVSAQLVTREQQPLTQGRGRVLESIDLSEPTPPPSGQGRMNIDAKMYDEIAARPDNPAYVKYSRTTGDIVAGTPARLIAQITAVRFLDYELLSDFFLTYRGFMSAFDLVRYLMARMQWAFSHGNDSGRIVRVRTFVALRHWILNYFIDDFEPDYDLRLLFCDLVNQLSSELQQRPGGGGGDLQVLGELKKCWRRTCAIVWDTSDAGRSYSIGDEVKPSGAENIHHGTLVEGKPGGAARSTGAPGAESETSRTGNPGGWNNIEMPGLPNTADEALALMRKASIQATSPLSDVVLSCSIPIRKRFRPVTMEQAPKIAWHQKAEKPKTSARPGTSASIMRRPSGTHKRSGSFSDALRDERAAPDALPSSASGPQEFFPGALIRGFLVQPASPYIASHAPLSPPVPAAVHRLRSDNMLAQTNENTNSSMTQKLMGSVRRALSTRNNASQYSMGRGHGPSDSSGSNRLRRNAPQILDLADADQGRQQRVMRSDFLAAIIVRTYAQYVQEERAQIEAKNASNEEAVRQAQPPQREVDQSVSPKRAMQRLGSHVTTGSRSIVIVDDTGTPDSRRIPQVPELDGTRTFPNPHKRQASEATARTEYFGTNNMDQMLRNNSDVTERQSPSTHPNLNDIAFLMPTWTSQTRPPLQPLVGVNHSDEQSGTVSSLGIDEALFNDGNLHSVSPLADPTSPGVYRKSSIAHPSELNQSPPPNKLRRRPGGDLRAVDNVHDLGPRIRRRSTGSMSSITYSAPTSATHSRNVSTTQPTSRLSRPPTLGYRSDSQLSTSAPKMKDSLKLLSTHSSQPNLRASFEREVQRLAKMPHSEANGDIESTLLKLEGRFGHANAEPLIPSPTSEEGDLPQVAQRVVRSQVQVVGHPDHPQTSRLDLDDPLLSPRTETRGASIYEPSQASDGALSERSSPLPEASPPLKGPEQLYLRHNKSVSDTAGKSRSSLRLQSQRSQPVSQRASSMAHKKSDSNVSRTEANSVRSPKKARFARPESKRSVTERSSTPQSSSFLLDDDESLSEDEPLERIRTIDFADGRTSVGTADRSFFLDDDIEEEDEEAHNHHSIPAQRPPTPPSTVDGVTPLASPPDPQPQDKDLTPGPVATSNHPQAPMPAFPTRSPPALSQPPIPQRPKSYKLAPPIEPMPTAHYPFVLAFPSLHLARQMTIIEQAFLEELDWKELISFPSNTTTPSSTATSAIQNWATYLRTSTGSATTGIDLITARFNLVVKWTVSSIVLTADPGLRTQLIAKYIHVAAHARRLHNYATVYQLVTALLSSSISPARLQKTWDALPAAETATLRELEELVQPSRNFARLRAEMEMKSGDGGGPAKLVNFERFQTAAAVVKGLLRLLEASARYRFEPDREVLGRCLWLAALGDAEVRERGRGLV</sequence>
<name>A0ACC3SB72_9PEZI</name>
<evidence type="ECO:0000313" key="2">
    <source>
        <dbReference type="Proteomes" id="UP001320706"/>
    </source>
</evidence>
<evidence type="ECO:0000313" key="1">
    <source>
        <dbReference type="EMBL" id="KAK8206634.1"/>
    </source>
</evidence>
<gene>
    <name evidence="1" type="primary">LTE1</name>
    <name evidence="1" type="ORF">M8818_004468</name>
</gene>
<protein>
    <submittedName>
        <fullName evidence="1">Guanine nucleotide exchange factor lte1</fullName>
    </submittedName>
</protein>
<organism evidence="1 2">
    <name type="scientific">Zalaria obscura</name>
    <dbReference type="NCBI Taxonomy" id="2024903"/>
    <lineage>
        <taxon>Eukaryota</taxon>
        <taxon>Fungi</taxon>
        <taxon>Dikarya</taxon>
        <taxon>Ascomycota</taxon>
        <taxon>Pezizomycotina</taxon>
        <taxon>Dothideomycetes</taxon>
        <taxon>Dothideomycetidae</taxon>
        <taxon>Dothideales</taxon>
        <taxon>Zalariaceae</taxon>
        <taxon>Zalaria</taxon>
    </lineage>
</organism>
<dbReference type="Proteomes" id="UP001320706">
    <property type="component" value="Unassembled WGS sequence"/>
</dbReference>
<keyword evidence="2" id="KW-1185">Reference proteome</keyword>